<comment type="caution">
    <text evidence="2">The sequence shown here is derived from an EMBL/GenBank/DDBJ whole genome shotgun (WGS) entry which is preliminary data.</text>
</comment>
<keyword evidence="1" id="KW-1133">Transmembrane helix</keyword>
<protein>
    <submittedName>
        <fullName evidence="2">Uncharacterized protein</fullName>
    </submittedName>
</protein>
<evidence type="ECO:0000313" key="3">
    <source>
        <dbReference type="Proteomes" id="UP000242146"/>
    </source>
</evidence>
<accession>A0A1X2G9T1</accession>
<evidence type="ECO:0000313" key="2">
    <source>
        <dbReference type="EMBL" id="ORX48592.1"/>
    </source>
</evidence>
<evidence type="ECO:0000256" key="1">
    <source>
        <dbReference type="SAM" id="Phobius"/>
    </source>
</evidence>
<gene>
    <name evidence="2" type="ORF">DM01DRAFT_1118191</name>
</gene>
<dbReference type="Proteomes" id="UP000242146">
    <property type="component" value="Unassembled WGS sequence"/>
</dbReference>
<sequence>MMTVNTCTLPLNPEKFFAAHSSAGPARSGSRCFHHGKMIQLYPAPQPGEIFCCPQFGWPSEKWEVIIFLLQMVCFLFWFGKLTLFIFLATVQSIQNWTIVI</sequence>
<keyword evidence="3" id="KW-1185">Reference proteome</keyword>
<reference evidence="2 3" key="1">
    <citation type="submission" date="2016-07" db="EMBL/GenBank/DDBJ databases">
        <title>Pervasive Adenine N6-methylation of Active Genes in Fungi.</title>
        <authorList>
            <consortium name="DOE Joint Genome Institute"/>
            <person name="Mondo S.J."/>
            <person name="Dannebaum R.O."/>
            <person name="Kuo R.C."/>
            <person name="Labutti K."/>
            <person name="Haridas S."/>
            <person name="Kuo A."/>
            <person name="Salamov A."/>
            <person name="Ahrendt S.R."/>
            <person name="Lipzen A."/>
            <person name="Sullivan W."/>
            <person name="Andreopoulos W.B."/>
            <person name="Clum A."/>
            <person name="Lindquist E."/>
            <person name="Daum C."/>
            <person name="Ramamoorthy G.K."/>
            <person name="Gryganskyi A."/>
            <person name="Culley D."/>
            <person name="Magnuson J.K."/>
            <person name="James T.Y."/>
            <person name="O'Malley M.A."/>
            <person name="Stajich J.E."/>
            <person name="Spatafora J.W."/>
            <person name="Visel A."/>
            <person name="Grigoriev I.V."/>
        </authorList>
    </citation>
    <scope>NUCLEOTIDE SEQUENCE [LARGE SCALE GENOMIC DNA]</scope>
    <source>
        <strain evidence="2 3">NRRL 3301</strain>
    </source>
</reference>
<proteinExistence type="predicted"/>
<keyword evidence="1" id="KW-0812">Transmembrane</keyword>
<dbReference type="EMBL" id="MCGT01000029">
    <property type="protein sequence ID" value="ORX48592.1"/>
    <property type="molecule type" value="Genomic_DNA"/>
</dbReference>
<name>A0A1X2G9T1_9FUNG</name>
<keyword evidence="1" id="KW-0472">Membrane</keyword>
<dbReference type="AlphaFoldDB" id="A0A1X2G9T1"/>
<organism evidence="2 3">
    <name type="scientific">Hesseltinella vesiculosa</name>
    <dbReference type="NCBI Taxonomy" id="101127"/>
    <lineage>
        <taxon>Eukaryota</taxon>
        <taxon>Fungi</taxon>
        <taxon>Fungi incertae sedis</taxon>
        <taxon>Mucoromycota</taxon>
        <taxon>Mucoromycotina</taxon>
        <taxon>Mucoromycetes</taxon>
        <taxon>Mucorales</taxon>
        <taxon>Cunninghamellaceae</taxon>
        <taxon>Hesseltinella</taxon>
    </lineage>
</organism>
<feature type="transmembrane region" description="Helical" evidence="1">
    <location>
        <begin position="65"/>
        <end position="89"/>
    </location>
</feature>